<dbReference type="InterPro" id="IPR048939">
    <property type="entry name" value="ATG5_UblA"/>
</dbReference>
<dbReference type="Gene3D" id="3.10.20.620">
    <property type="match status" value="1"/>
</dbReference>
<dbReference type="GO" id="GO:0000422">
    <property type="term" value="P:autophagy of mitochondrion"/>
    <property type="evidence" value="ECO:0007669"/>
    <property type="project" value="TreeGrafter"/>
</dbReference>
<dbReference type="GO" id="GO:0034274">
    <property type="term" value="C:Atg12-Atg5-Atg16 complex"/>
    <property type="evidence" value="ECO:0007669"/>
    <property type="project" value="TreeGrafter"/>
</dbReference>
<dbReference type="PANTHER" id="PTHR13040">
    <property type="entry name" value="AUTOPHAGY PROTEIN 5"/>
    <property type="match status" value="1"/>
</dbReference>
<dbReference type="InterPro" id="IPR042527">
    <property type="entry name" value="Atg5_UblA_dom_sf"/>
</dbReference>
<accession>A0A6V7QD91</accession>
<reference evidence="2" key="1">
    <citation type="submission" date="2020-07" db="EMBL/GenBank/DDBJ databases">
        <authorList>
            <person name="Lin J."/>
        </authorList>
    </citation>
    <scope>NUCLEOTIDE SEQUENCE</scope>
</reference>
<dbReference type="AlphaFoldDB" id="A0A6V7QD91"/>
<dbReference type="PANTHER" id="PTHR13040:SF2">
    <property type="entry name" value="AUTOPHAGY PROTEIN 5"/>
    <property type="match status" value="1"/>
</dbReference>
<dbReference type="GO" id="GO:0044233">
    <property type="term" value="C:mitochondria-associated endoplasmic reticulum membrane contact site"/>
    <property type="evidence" value="ECO:0007669"/>
    <property type="project" value="TreeGrafter"/>
</dbReference>
<dbReference type="InterPro" id="IPR007239">
    <property type="entry name" value="Atg5"/>
</dbReference>
<dbReference type="GO" id="GO:0006995">
    <property type="term" value="P:cellular response to nitrogen starvation"/>
    <property type="evidence" value="ECO:0007669"/>
    <property type="project" value="TreeGrafter"/>
</dbReference>
<evidence type="ECO:0000313" key="2">
    <source>
        <dbReference type="EMBL" id="CAD1840805.1"/>
    </source>
</evidence>
<proteinExistence type="predicted"/>
<dbReference type="GO" id="GO:0034727">
    <property type="term" value="P:piecemeal microautophagy of the nucleus"/>
    <property type="evidence" value="ECO:0007669"/>
    <property type="project" value="TreeGrafter"/>
</dbReference>
<sequence length="144" mass="15622">MESSMVETSDRVKLHARVFKPADPILGPRLGYLPLLVPIIKAHFSSTLPPGTDTVWFDYKGRLLKWSIPTGVLFDLLCAEPERPWNLTCSNSRRMATSLVDDDATTAKGNMHHSGINDDGATAVSNGVGMATSGRLLSVDDDPV</sequence>
<dbReference type="Pfam" id="PF20638">
    <property type="entry name" value="ATG5_UblA"/>
    <property type="match status" value="1"/>
</dbReference>
<name>A0A6V7QD91_ANACO</name>
<feature type="domain" description="Autophagy protein ATG5 UblA" evidence="1">
    <location>
        <begin position="25"/>
        <end position="89"/>
    </location>
</feature>
<dbReference type="GO" id="GO:0005776">
    <property type="term" value="C:autophagosome"/>
    <property type="evidence" value="ECO:0007669"/>
    <property type="project" value="TreeGrafter"/>
</dbReference>
<dbReference type="EMBL" id="LR862135">
    <property type="protein sequence ID" value="CAD1840805.1"/>
    <property type="molecule type" value="Genomic_DNA"/>
</dbReference>
<dbReference type="GO" id="GO:0034045">
    <property type="term" value="C:phagophore assembly site membrane"/>
    <property type="evidence" value="ECO:0007669"/>
    <property type="project" value="TreeGrafter"/>
</dbReference>
<protein>
    <recommendedName>
        <fullName evidence="1">Autophagy protein ATG5 UblA domain-containing protein</fullName>
    </recommendedName>
</protein>
<evidence type="ECO:0000259" key="1">
    <source>
        <dbReference type="Pfam" id="PF20638"/>
    </source>
</evidence>
<organism evidence="2">
    <name type="scientific">Ananas comosus var. bracteatus</name>
    <name type="common">red pineapple</name>
    <dbReference type="NCBI Taxonomy" id="296719"/>
    <lineage>
        <taxon>Eukaryota</taxon>
        <taxon>Viridiplantae</taxon>
        <taxon>Streptophyta</taxon>
        <taxon>Embryophyta</taxon>
        <taxon>Tracheophyta</taxon>
        <taxon>Spermatophyta</taxon>
        <taxon>Magnoliopsida</taxon>
        <taxon>Liliopsida</taxon>
        <taxon>Poales</taxon>
        <taxon>Bromeliaceae</taxon>
        <taxon>Bromelioideae</taxon>
        <taxon>Ananas</taxon>
    </lineage>
</organism>
<dbReference type="GO" id="GO:0019776">
    <property type="term" value="F:Atg8-family ligase activity"/>
    <property type="evidence" value="ECO:0007669"/>
    <property type="project" value="TreeGrafter"/>
</dbReference>
<dbReference type="GO" id="GO:0061908">
    <property type="term" value="C:phagophore"/>
    <property type="evidence" value="ECO:0007669"/>
    <property type="project" value="TreeGrafter"/>
</dbReference>
<gene>
    <name evidence="2" type="ORF">CB5_LOCUS24016</name>
</gene>